<dbReference type="InterPro" id="IPR016186">
    <property type="entry name" value="C-type_lectin-like/link_sf"/>
</dbReference>
<name>A0A8J4UMX7_CLAMG</name>
<feature type="non-terminal residue" evidence="2">
    <location>
        <position position="1"/>
    </location>
</feature>
<gene>
    <name evidence="2" type="ORF">DAT39_010836</name>
</gene>
<dbReference type="AlphaFoldDB" id="A0A8J4UMX7"/>
<evidence type="ECO:0000313" key="3">
    <source>
        <dbReference type="Proteomes" id="UP000727407"/>
    </source>
</evidence>
<dbReference type="Pfam" id="PF00059">
    <property type="entry name" value="Lectin_C"/>
    <property type="match status" value="1"/>
</dbReference>
<proteinExistence type="predicted"/>
<dbReference type="SUPFAM" id="SSF56436">
    <property type="entry name" value="C-type lectin-like"/>
    <property type="match status" value="1"/>
</dbReference>
<dbReference type="PANTHER" id="PTHR45784">
    <property type="entry name" value="C-TYPE LECTIN DOMAIN FAMILY 20 MEMBER A-RELATED"/>
    <property type="match status" value="1"/>
</dbReference>
<comment type="caution">
    <text evidence="2">The sequence shown here is derived from an EMBL/GenBank/DDBJ whole genome shotgun (WGS) entry which is preliminary data.</text>
</comment>
<sequence>NFIDSAKFILILISKMTWLDARAYCRQYHTDLASSLNSSDQKIIMQVTTSYSPWIGLYRDTWKWSDGTNATDLMWASGKPDNAGGNNNCAVVSNGQFTDIPCSTLTYFFCHTLYSTRSQTMRLHVKSDSSVFDPAVQSLMLEQ</sequence>
<accession>A0A8J4UMX7</accession>
<feature type="non-terminal residue" evidence="2">
    <location>
        <position position="143"/>
    </location>
</feature>
<keyword evidence="3" id="KW-1185">Reference proteome</keyword>
<evidence type="ECO:0000259" key="1">
    <source>
        <dbReference type="PROSITE" id="PS50041"/>
    </source>
</evidence>
<protein>
    <submittedName>
        <fullName evidence="2">Macrophage mannose receptor 1-like isoform X6</fullName>
    </submittedName>
</protein>
<dbReference type="InterPro" id="IPR016187">
    <property type="entry name" value="CTDL_fold"/>
</dbReference>
<dbReference type="Proteomes" id="UP000727407">
    <property type="component" value="Unassembled WGS sequence"/>
</dbReference>
<keyword evidence="2" id="KW-0675">Receptor</keyword>
<dbReference type="OrthoDB" id="6369810at2759"/>
<organism evidence="2 3">
    <name type="scientific">Clarias magur</name>
    <name type="common">Asian catfish</name>
    <name type="synonym">Macropteronotus magur</name>
    <dbReference type="NCBI Taxonomy" id="1594786"/>
    <lineage>
        <taxon>Eukaryota</taxon>
        <taxon>Metazoa</taxon>
        <taxon>Chordata</taxon>
        <taxon>Craniata</taxon>
        <taxon>Vertebrata</taxon>
        <taxon>Euteleostomi</taxon>
        <taxon>Actinopterygii</taxon>
        <taxon>Neopterygii</taxon>
        <taxon>Teleostei</taxon>
        <taxon>Ostariophysi</taxon>
        <taxon>Siluriformes</taxon>
        <taxon>Clariidae</taxon>
        <taxon>Clarias</taxon>
    </lineage>
</organism>
<evidence type="ECO:0000313" key="2">
    <source>
        <dbReference type="EMBL" id="KAF5899437.1"/>
    </source>
</evidence>
<dbReference type="Gene3D" id="3.10.100.10">
    <property type="entry name" value="Mannose-Binding Protein A, subunit A"/>
    <property type="match status" value="1"/>
</dbReference>
<feature type="domain" description="C-type lectin" evidence="1">
    <location>
        <begin position="14"/>
        <end position="111"/>
    </location>
</feature>
<dbReference type="PROSITE" id="PS50041">
    <property type="entry name" value="C_TYPE_LECTIN_2"/>
    <property type="match status" value="1"/>
</dbReference>
<dbReference type="PANTHER" id="PTHR45784:SF5">
    <property type="entry name" value="C-TYPE LECTIN DOMAIN FAMILY 20 MEMBER A-RELATED"/>
    <property type="match status" value="1"/>
</dbReference>
<reference evidence="2" key="1">
    <citation type="submission" date="2020-07" db="EMBL/GenBank/DDBJ databases">
        <title>Clarias magur genome sequencing, assembly and annotation.</title>
        <authorList>
            <person name="Kushwaha B."/>
            <person name="Kumar R."/>
            <person name="Das P."/>
            <person name="Joshi C.G."/>
            <person name="Kumar D."/>
            <person name="Nagpure N.S."/>
            <person name="Pandey M."/>
            <person name="Agarwal S."/>
            <person name="Srivastava S."/>
            <person name="Singh M."/>
            <person name="Sahoo L."/>
            <person name="Jayasankar P."/>
            <person name="Meher P.K."/>
            <person name="Koringa P.G."/>
            <person name="Iquebal M.A."/>
            <person name="Das S.P."/>
            <person name="Bit A."/>
            <person name="Patnaik S."/>
            <person name="Patel N."/>
            <person name="Shah T.M."/>
            <person name="Hinsu A."/>
            <person name="Jena J.K."/>
        </authorList>
    </citation>
    <scope>NUCLEOTIDE SEQUENCE</scope>
    <source>
        <strain evidence="2">CIFAMagur01</strain>
        <tissue evidence="2">Testis</tissue>
    </source>
</reference>
<dbReference type="EMBL" id="QNUK01000167">
    <property type="protein sequence ID" value="KAF5899437.1"/>
    <property type="molecule type" value="Genomic_DNA"/>
</dbReference>
<dbReference type="InterPro" id="IPR001304">
    <property type="entry name" value="C-type_lectin-like"/>
</dbReference>
<dbReference type="SMART" id="SM00034">
    <property type="entry name" value="CLECT"/>
    <property type="match status" value="1"/>
</dbReference>